<evidence type="ECO:0000256" key="2">
    <source>
        <dbReference type="ARBA" id="ARBA00022448"/>
    </source>
</evidence>
<dbReference type="InterPro" id="IPR011701">
    <property type="entry name" value="MFS"/>
</dbReference>
<name>A0A1C7N7H7_9FUNG</name>
<dbReference type="InterPro" id="IPR036259">
    <property type="entry name" value="MFS_trans_sf"/>
</dbReference>
<evidence type="ECO:0000256" key="4">
    <source>
        <dbReference type="ARBA" id="ARBA00022989"/>
    </source>
</evidence>
<feature type="transmembrane region" description="Helical" evidence="6">
    <location>
        <begin position="102"/>
        <end position="120"/>
    </location>
</feature>
<evidence type="ECO:0000256" key="5">
    <source>
        <dbReference type="ARBA" id="ARBA00023136"/>
    </source>
</evidence>
<feature type="transmembrane region" description="Helical" evidence="6">
    <location>
        <begin position="68"/>
        <end position="90"/>
    </location>
</feature>
<keyword evidence="5 6" id="KW-0472">Membrane</keyword>
<dbReference type="InterPro" id="IPR020846">
    <property type="entry name" value="MFS_dom"/>
</dbReference>
<dbReference type="AlphaFoldDB" id="A0A1C7N7H7"/>
<feature type="domain" description="Major facilitator superfamily (MFS) profile" evidence="7">
    <location>
        <begin position="19"/>
        <end position="141"/>
    </location>
</feature>
<evidence type="ECO:0000313" key="9">
    <source>
        <dbReference type="Proteomes" id="UP000093000"/>
    </source>
</evidence>
<reference evidence="8 9" key="1">
    <citation type="submission" date="2016-03" db="EMBL/GenBank/DDBJ databases">
        <title>Choanephora cucurbitarum.</title>
        <authorList>
            <person name="Min B."/>
            <person name="Park H."/>
            <person name="Park J.-H."/>
            <person name="Shin H.-D."/>
            <person name="Choi I.-G."/>
        </authorList>
    </citation>
    <scope>NUCLEOTIDE SEQUENCE [LARGE SCALE GENOMIC DNA]</scope>
    <source>
        <strain evidence="8 9">KUS-F28377</strain>
    </source>
</reference>
<dbReference type="PROSITE" id="PS50850">
    <property type="entry name" value="MFS"/>
    <property type="match status" value="1"/>
</dbReference>
<evidence type="ECO:0000259" key="7">
    <source>
        <dbReference type="PROSITE" id="PS50850"/>
    </source>
</evidence>
<dbReference type="PANTHER" id="PTHR23504">
    <property type="entry name" value="MAJOR FACILITATOR SUPERFAMILY DOMAIN-CONTAINING PROTEIN 10"/>
    <property type="match status" value="1"/>
</dbReference>
<evidence type="ECO:0000313" key="8">
    <source>
        <dbReference type="EMBL" id="OBZ85072.1"/>
    </source>
</evidence>
<dbReference type="GO" id="GO:0022857">
    <property type="term" value="F:transmembrane transporter activity"/>
    <property type="evidence" value="ECO:0007669"/>
    <property type="project" value="InterPro"/>
</dbReference>
<dbReference type="OrthoDB" id="419616at2759"/>
<dbReference type="InParanoid" id="A0A1C7N7H7"/>
<keyword evidence="9" id="KW-1185">Reference proteome</keyword>
<evidence type="ECO:0000256" key="3">
    <source>
        <dbReference type="ARBA" id="ARBA00022692"/>
    </source>
</evidence>
<gene>
    <name evidence="8" type="ORF">A0J61_06879</name>
</gene>
<accession>A0A1C7N7H7</accession>
<dbReference type="PANTHER" id="PTHR23504:SF15">
    <property type="entry name" value="MAJOR FACILITATOR SUPERFAMILY (MFS) PROFILE DOMAIN-CONTAINING PROTEIN"/>
    <property type="match status" value="1"/>
</dbReference>
<proteinExistence type="predicted"/>
<keyword evidence="3 6" id="KW-0812">Transmembrane</keyword>
<protein>
    <recommendedName>
        <fullName evidence="7">Major facilitator superfamily (MFS) profile domain-containing protein</fullName>
    </recommendedName>
</protein>
<evidence type="ECO:0000256" key="1">
    <source>
        <dbReference type="ARBA" id="ARBA00004141"/>
    </source>
</evidence>
<dbReference type="SUPFAM" id="SSF103473">
    <property type="entry name" value="MFS general substrate transporter"/>
    <property type="match status" value="1"/>
</dbReference>
<dbReference type="Proteomes" id="UP000093000">
    <property type="component" value="Unassembled WGS sequence"/>
</dbReference>
<keyword evidence="2" id="KW-0813">Transport</keyword>
<dbReference type="Gene3D" id="1.20.1250.20">
    <property type="entry name" value="MFS general substrate transporter like domains"/>
    <property type="match status" value="1"/>
</dbReference>
<sequence>MCLVINTVAAVNKDQSIIRSLTILLTDFVFFFHQQKTKESLPRQQLAIICLCRIVMIRDFHITDENGIGYYTGLMTACFAISQLLTGIPWGMLSDRIGRKPVILQGLIGSITSILLLGFSRSYVWALLSRSLCGLLQSTEW</sequence>
<comment type="caution">
    <text evidence="8">The sequence shown here is derived from an EMBL/GenBank/DDBJ whole genome shotgun (WGS) entry which is preliminary data.</text>
</comment>
<comment type="subcellular location">
    <subcellularLocation>
        <location evidence="1">Membrane</location>
        <topology evidence="1">Multi-pass membrane protein</topology>
    </subcellularLocation>
</comment>
<evidence type="ECO:0000256" key="6">
    <source>
        <dbReference type="SAM" id="Phobius"/>
    </source>
</evidence>
<dbReference type="GO" id="GO:0016020">
    <property type="term" value="C:membrane"/>
    <property type="evidence" value="ECO:0007669"/>
    <property type="project" value="UniProtKB-SubCell"/>
</dbReference>
<organism evidence="8 9">
    <name type="scientific">Choanephora cucurbitarum</name>
    <dbReference type="NCBI Taxonomy" id="101091"/>
    <lineage>
        <taxon>Eukaryota</taxon>
        <taxon>Fungi</taxon>
        <taxon>Fungi incertae sedis</taxon>
        <taxon>Mucoromycota</taxon>
        <taxon>Mucoromycotina</taxon>
        <taxon>Mucoromycetes</taxon>
        <taxon>Mucorales</taxon>
        <taxon>Mucorineae</taxon>
        <taxon>Choanephoraceae</taxon>
        <taxon>Choanephoroideae</taxon>
        <taxon>Choanephora</taxon>
    </lineage>
</organism>
<keyword evidence="4 6" id="KW-1133">Transmembrane helix</keyword>
<dbReference type="Pfam" id="PF07690">
    <property type="entry name" value="MFS_1"/>
    <property type="match status" value="1"/>
</dbReference>
<dbReference type="EMBL" id="LUGH01000436">
    <property type="protein sequence ID" value="OBZ85072.1"/>
    <property type="molecule type" value="Genomic_DNA"/>
</dbReference>